<evidence type="ECO:0000256" key="4">
    <source>
        <dbReference type="ARBA" id="ARBA00022553"/>
    </source>
</evidence>
<dbReference type="STRING" id="86666.SAMN04490247_2401"/>
<feature type="domain" description="PTS EIIA type-2" evidence="11">
    <location>
        <begin position="3"/>
        <end position="144"/>
    </location>
</feature>
<dbReference type="GO" id="GO:0016301">
    <property type="term" value="F:kinase activity"/>
    <property type="evidence" value="ECO:0007669"/>
    <property type="project" value="UniProtKB-KW"/>
</dbReference>
<comment type="subcellular location">
    <subcellularLocation>
        <location evidence="1">Cytoplasm</location>
    </subcellularLocation>
</comment>
<evidence type="ECO:0000259" key="11">
    <source>
        <dbReference type="PROSITE" id="PS51094"/>
    </source>
</evidence>
<dbReference type="GO" id="GO:0009401">
    <property type="term" value="P:phosphoenolpyruvate-dependent sugar phosphotransferase system"/>
    <property type="evidence" value="ECO:0007669"/>
    <property type="project" value="UniProtKB-KW"/>
</dbReference>
<keyword evidence="2" id="KW-0813">Transport</keyword>
<dbReference type="CDD" id="cd00211">
    <property type="entry name" value="PTS_IIA_fru"/>
    <property type="match status" value="1"/>
</dbReference>
<dbReference type="Pfam" id="PF00359">
    <property type="entry name" value="PTS_EIIA_2"/>
    <property type="match status" value="1"/>
</dbReference>
<dbReference type="InterPro" id="IPR016152">
    <property type="entry name" value="PTrfase/Anion_transptr"/>
</dbReference>
<keyword evidence="13" id="KW-1185">Reference proteome</keyword>
<dbReference type="InterPro" id="IPR051351">
    <property type="entry name" value="Ascorbate-PTS_EIIA_comp"/>
</dbReference>
<dbReference type="InterPro" id="IPR002178">
    <property type="entry name" value="PTS_EIIA_type-2_dom"/>
</dbReference>
<evidence type="ECO:0000256" key="5">
    <source>
        <dbReference type="ARBA" id="ARBA00022679"/>
    </source>
</evidence>
<evidence type="ECO:0000313" key="12">
    <source>
        <dbReference type="EMBL" id="SDJ57349.1"/>
    </source>
</evidence>
<evidence type="ECO:0000256" key="9">
    <source>
        <dbReference type="ARBA" id="ARBA00041175"/>
    </source>
</evidence>
<dbReference type="Gene3D" id="3.40.930.10">
    <property type="entry name" value="Mannitol-specific EII, Chain A"/>
    <property type="match status" value="1"/>
</dbReference>
<keyword evidence="4" id="KW-0597">Phosphoprotein</keyword>
<evidence type="ECO:0000256" key="7">
    <source>
        <dbReference type="ARBA" id="ARBA00022777"/>
    </source>
</evidence>
<protein>
    <recommendedName>
        <fullName evidence="9">Ascorbate-specific PTS system EIIA component</fullName>
    </recommendedName>
    <alternativeName>
        <fullName evidence="10">Ascorbate-specific phosphotransferase enzyme IIA component</fullName>
    </alternativeName>
</protein>
<dbReference type="AlphaFoldDB" id="A0A1G8UUF5"/>
<dbReference type="PROSITE" id="PS51094">
    <property type="entry name" value="PTS_EIIA_TYPE_2"/>
    <property type="match status" value="1"/>
</dbReference>
<dbReference type="RefSeq" id="WP_093194168.1">
    <property type="nucleotide sequence ID" value="NZ_FNEV01000007.1"/>
</dbReference>
<keyword evidence="3" id="KW-0963">Cytoplasm</keyword>
<evidence type="ECO:0000256" key="2">
    <source>
        <dbReference type="ARBA" id="ARBA00022448"/>
    </source>
</evidence>
<name>A0A1G8UUF5_9BACI</name>
<evidence type="ECO:0000313" key="13">
    <source>
        <dbReference type="Proteomes" id="UP000199225"/>
    </source>
</evidence>
<gene>
    <name evidence="12" type="ORF">SAMN04490247_2401</name>
</gene>
<reference evidence="13" key="1">
    <citation type="submission" date="2016-10" db="EMBL/GenBank/DDBJ databases">
        <authorList>
            <person name="Varghese N."/>
            <person name="Submissions S."/>
        </authorList>
    </citation>
    <scope>NUCLEOTIDE SEQUENCE [LARGE SCALE GENOMIC DNA]</scope>
    <source>
        <strain evidence="13">DSM 4771</strain>
    </source>
</reference>
<evidence type="ECO:0000256" key="1">
    <source>
        <dbReference type="ARBA" id="ARBA00004496"/>
    </source>
</evidence>
<dbReference type="PANTHER" id="PTHR36203:SF1">
    <property type="entry name" value="ASCORBATE-SPECIFIC PTS SYSTEM EIIA COMPONENT"/>
    <property type="match status" value="1"/>
</dbReference>
<dbReference type="SUPFAM" id="SSF55804">
    <property type="entry name" value="Phoshotransferase/anion transport protein"/>
    <property type="match status" value="1"/>
</dbReference>
<dbReference type="EMBL" id="FNEV01000007">
    <property type="protein sequence ID" value="SDJ57349.1"/>
    <property type="molecule type" value="Genomic_DNA"/>
</dbReference>
<dbReference type="PANTHER" id="PTHR36203">
    <property type="entry name" value="ASCORBATE-SPECIFIC PTS SYSTEM EIIA COMPONENT"/>
    <property type="match status" value="1"/>
</dbReference>
<dbReference type="Proteomes" id="UP000199225">
    <property type="component" value="Unassembled WGS sequence"/>
</dbReference>
<evidence type="ECO:0000256" key="10">
    <source>
        <dbReference type="ARBA" id="ARBA00042072"/>
    </source>
</evidence>
<proteinExistence type="predicted"/>
<organism evidence="12 13">
    <name type="scientific">Salimicrobium halophilum</name>
    <dbReference type="NCBI Taxonomy" id="86666"/>
    <lineage>
        <taxon>Bacteria</taxon>
        <taxon>Bacillati</taxon>
        <taxon>Bacillota</taxon>
        <taxon>Bacilli</taxon>
        <taxon>Bacillales</taxon>
        <taxon>Bacillaceae</taxon>
        <taxon>Salimicrobium</taxon>
    </lineage>
</organism>
<accession>A0A1G8UUF5</accession>
<keyword evidence="5" id="KW-0808">Transferase</keyword>
<evidence type="ECO:0000256" key="3">
    <source>
        <dbReference type="ARBA" id="ARBA00022490"/>
    </source>
</evidence>
<evidence type="ECO:0000256" key="8">
    <source>
        <dbReference type="ARBA" id="ARBA00037387"/>
    </source>
</evidence>
<keyword evidence="6" id="KW-0598">Phosphotransferase system</keyword>
<evidence type="ECO:0000256" key="6">
    <source>
        <dbReference type="ARBA" id="ARBA00022683"/>
    </source>
</evidence>
<comment type="function">
    <text evidence="8">The phosphoenolpyruvate-dependent sugar phosphotransferase system (sugar PTS), a major carbohydrate active transport system, catalyzes the phosphorylation of incoming sugar substrates concomitantly with their translocation across the cell membrane. The enzyme II UlaABC PTS system is involved in ascorbate transport.</text>
</comment>
<dbReference type="GO" id="GO:0005737">
    <property type="term" value="C:cytoplasm"/>
    <property type="evidence" value="ECO:0007669"/>
    <property type="project" value="UniProtKB-SubCell"/>
</dbReference>
<sequence length="145" mass="15902">MLSTHLKDTVTFQDSVSSWEESIKVAAEPLLNQGNIKESYIEKMINNVHEFGPYIVIVPGVAMPHAQNAGEVNSTGVSLLKLEKPVLYPEDKEVSLILVLAATDSDGHLDLISTLAEVLSEEDTKEGLEKAESKEEILRLIESAE</sequence>
<keyword evidence="7" id="KW-0418">Kinase</keyword>
<dbReference type="OrthoDB" id="369398at2"/>